<name>A0AAD2GAK1_9STRA</name>
<gene>
    <name evidence="4" type="ORF">CYCCA115_LOCUS22400</name>
</gene>
<feature type="region of interest" description="Disordered" evidence="2">
    <location>
        <begin position="293"/>
        <end position="330"/>
    </location>
</feature>
<feature type="compositionally biased region" description="Basic and acidic residues" evidence="2">
    <location>
        <begin position="311"/>
        <end position="326"/>
    </location>
</feature>
<keyword evidence="5" id="KW-1185">Reference proteome</keyword>
<organism evidence="4 5">
    <name type="scientific">Cylindrotheca closterium</name>
    <dbReference type="NCBI Taxonomy" id="2856"/>
    <lineage>
        <taxon>Eukaryota</taxon>
        <taxon>Sar</taxon>
        <taxon>Stramenopiles</taxon>
        <taxon>Ochrophyta</taxon>
        <taxon>Bacillariophyta</taxon>
        <taxon>Bacillariophyceae</taxon>
        <taxon>Bacillariophycidae</taxon>
        <taxon>Bacillariales</taxon>
        <taxon>Bacillariaceae</taxon>
        <taxon>Cylindrotheca</taxon>
    </lineage>
</organism>
<evidence type="ECO:0000256" key="1">
    <source>
        <dbReference type="SAM" id="Coils"/>
    </source>
</evidence>
<evidence type="ECO:0000313" key="5">
    <source>
        <dbReference type="Proteomes" id="UP001295423"/>
    </source>
</evidence>
<evidence type="ECO:0000256" key="2">
    <source>
        <dbReference type="SAM" id="MobiDB-lite"/>
    </source>
</evidence>
<dbReference type="EMBL" id="CAKOGP040002313">
    <property type="protein sequence ID" value="CAJ1966817.1"/>
    <property type="molecule type" value="Genomic_DNA"/>
</dbReference>
<accession>A0AAD2GAK1</accession>
<dbReference type="Pfam" id="PF09353">
    <property type="entry name" value="DUF1995"/>
    <property type="match status" value="1"/>
</dbReference>
<feature type="coiled-coil region" evidence="1">
    <location>
        <begin position="12"/>
        <end position="53"/>
    </location>
</feature>
<reference evidence="4" key="1">
    <citation type="submission" date="2023-08" db="EMBL/GenBank/DDBJ databases">
        <authorList>
            <person name="Audoor S."/>
            <person name="Bilcke G."/>
        </authorList>
    </citation>
    <scope>NUCLEOTIDE SEQUENCE</scope>
</reference>
<evidence type="ECO:0000259" key="3">
    <source>
        <dbReference type="Pfam" id="PF09353"/>
    </source>
</evidence>
<protein>
    <recommendedName>
        <fullName evidence="3">DUF1995 domain-containing protein</fullName>
    </recommendedName>
</protein>
<dbReference type="InterPro" id="IPR018962">
    <property type="entry name" value="DUF1995"/>
</dbReference>
<proteinExistence type="predicted"/>
<sequence>MVSSDRDESKENDQLSKLERKFKQRISRLEEIVAKQEIELHRLRKTCHELSETAEAFATVVKLLKESGIKDKSGAKKGDQNVTPEKKKLLSPITGTFVESYDESVIFGSAPSSVIDAADAAGSAILAGMLAGKKRMLVDVRDAELSTDLETLVQFIELAILPVAAGLEGLESQRNRVKIVFPKVSQLLEYRKTMALAAPEVVALSTLGFDPVEDSDQLVVIVAPAPDDDEGIKAMQELLAQKEKDGKETIQQTVVILNYHMFPVPSLPVKFLTAYHLRLLRVQFMSRGLADELQQNRQNGPEQKEDLEEVSNDKSPDDVEASKKEDEELEAAMQHAHEVGMNQGITRAMVIRAYPRPWHLFVDTSPGTDADFEVAGTFVEEPTMEEINFSIVECLEGSEREDEIVAKQMQEALDEGQLDAVEGMIDDLEKVEEDDNDEMETD</sequence>
<evidence type="ECO:0000313" key="4">
    <source>
        <dbReference type="EMBL" id="CAJ1966817.1"/>
    </source>
</evidence>
<dbReference type="Proteomes" id="UP001295423">
    <property type="component" value="Unassembled WGS sequence"/>
</dbReference>
<feature type="domain" description="DUF1995" evidence="3">
    <location>
        <begin position="111"/>
        <end position="387"/>
    </location>
</feature>
<comment type="caution">
    <text evidence="4">The sequence shown here is derived from an EMBL/GenBank/DDBJ whole genome shotgun (WGS) entry which is preliminary data.</text>
</comment>
<dbReference type="AlphaFoldDB" id="A0AAD2GAK1"/>
<keyword evidence="1" id="KW-0175">Coiled coil</keyword>